<dbReference type="Gene3D" id="3.90.950.10">
    <property type="match status" value="1"/>
</dbReference>
<evidence type="ECO:0000256" key="2">
    <source>
        <dbReference type="ARBA" id="ARBA00022801"/>
    </source>
</evidence>
<dbReference type="NCBIfam" id="TIGR00172">
    <property type="entry name" value="maf"/>
    <property type="match status" value="1"/>
</dbReference>
<gene>
    <name evidence="3" type="ORF">X801_01815</name>
</gene>
<dbReference type="InterPro" id="IPR029001">
    <property type="entry name" value="ITPase-like_fam"/>
</dbReference>
<protein>
    <submittedName>
        <fullName evidence="3">Septum formation protein Maf</fullName>
    </submittedName>
</protein>
<name>A0A1S8X6D1_OPIVI</name>
<evidence type="ECO:0000313" key="3">
    <source>
        <dbReference type="EMBL" id="OON22290.1"/>
    </source>
</evidence>
<dbReference type="PIRSF" id="PIRSF006305">
    <property type="entry name" value="Maf"/>
    <property type="match status" value="1"/>
</dbReference>
<dbReference type="SUPFAM" id="SSF52972">
    <property type="entry name" value="ITPase-like"/>
    <property type="match status" value="1"/>
</dbReference>
<accession>A0A1S8X6D1</accession>
<proteinExistence type="inferred from homology"/>
<reference evidence="3 4" key="1">
    <citation type="submission" date="2015-03" db="EMBL/GenBank/DDBJ databases">
        <title>Draft genome of the nematode, Opisthorchis viverrini.</title>
        <authorList>
            <person name="Mitreva M."/>
        </authorList>
    </citation>
    <scope>NUCLEOTIDE SEQUENCE [LARGE SCALE GENOMIC DNA]</scope>
    <source>
        <strain evidence="3">Khon Kaen</strain>
    </source>
</reference>
<keyword evidence="4" id="KW-1185">Reference proteome</keyword>
<evidence type="ECO:0000256" key="1">
    <source>
        <dbReference type="ARBA" id="ARBA00001968"/>
    </source>
</evidence>
<dbReference type="EMBL" id="KV891823">
    <property type="protein sequence ID" value="OON22290.1"/>
    <property type="molecule type" value="Genomic_DNA"/>
</dbReference>
<keyword evidence="2" id="KW-0378">Hydrolase</keyword>
<dbReference type="InterPro" id="IPR003697">
    <property type="entry name" value="Maf-like"/>
</dbReference>
<evidence type="ECO:0000313" key="4">
    <source>
        <dbReference type="Proteomes" id="UP000243686"/>
    </source>
</evidence>
<dbReference type="PANTHER" id="PTHR43213:SF5">
    <property type="entry name" value="BIFUNCTIONAL DTTP_UTP PYROPHOSPHATASE_METHYLTRANSFERASE PROTEIN-RELATED"/>
    <property type="match status" value="1"/>
</dbReference>
<dbReference type="GO" id="GO:0047429">
    <property type="term" value="F:nucleoside triphosphate diphosphatase activity"/>
    <property type="evidence" value="ECO:0007669"/>
    <property type="project" value="InterPro"/>
</dbReference>
<feature type="non-terminal residue" evidence="3">
    <location>
        <position position="213"/>
    </location>
</feature>
<dbReference type="Proteomes" id="UP000243686">
    <property type="component" value="Unassembled WGS sequence"/>
</dbReference>
<dbReference type="CDD" id="cd00555">
    <property type="entry name" value="Maf"/>
    <property type="match status" value="1"/>
</dbReference>
<dbReference type="HAMAP" id="MF_00528">
    <property type="entry name" value="Maf"/>
    <property type="match status" value="1"/>
</dbReference>
<sequence length="213" mass="23140">MLLSTRQLIPSLRLLLASTSPRRKELMNNIGIPFAVLAAPIDEQMPVSDFDSIPQYVEALAMKKAIAAANLVASNNEADKYDIIVSADTVVVFEGKIFGKPSSPEDAINTLSKLSGKTHNVITGVCLRVRKPSSGDSFITFHEVTTVKMAHLERCVIEAYVNSGEPLDKAGAYGIQGLGCSLVEKIDGDYFNIVGLPIYKLCKHIHDLLHDVS</sequence>
<dbReference type="AlphaFoldDB" id="A0A1S8X6D1"/>
<comment type="cofactor">
    <cofactor evidence="1">
        <name>a divalent metal cation</name>
        <dbReference type="ChEBI" id="CHEBI:60240"/>
    </cofactor>
</comment>
<dbReference type="Pfam" id="PF02545">
    <property type="entry name" value="Maf"/>
    <property type="match status" value="1"/>
</dbReference>
<dbReference type="PANTHER" id="PTHR43213">
    <property type="entry name" value="BIFUNCTIONAL DTTP/UTP PYROPHOSPHATASE/METHYLTRANSFERASE PROTEIN-RELATED"/>
    <property type="match status" value="1"/>
</dbReference>
<organism evidence="3 4">
    <name type="scientific">Opisthorchis viverrini</name>
    <name type="common">Southeast Asian liver fluke</name>
    <dbReference type="NCBI Taxonomy" id="6198"/>
    <lineage>
        <taxon>Eukaryota</taxon>
        <taxon>Metazoa</taxon>
        <taxon>Spiralia</taxon>
        <taxon>Lophotrochozoa</taxon>
        <taxon>Platyhelminthes</taxon>
        <taxon>Trematoda</taxon>
        <taxon>Digenea</taxon>
        <taxon>Opisthorchiida</taxon>
        <taxon>Opisthorchiata</taxon>
        <taxon>Opisthorchiidae</taxon>
        <taxon>Opisthorchis</taxon>
    </lineage>
</organism>